<keyword evidence="4" id="KW-1185">Reference proteome</keyword>
<evidence type="ECO:0000259" key="2">
    <source>
        <dbReference type="Pfam" id="PF12146"/>
    </source>
</evidence>
<dbReference type="SUPFAM" id="SSF53474">
    <property type="entry name" value="alpha/beta-Hydrolases"/>
    <property type="match status" value="1"/>
</dbReference>
<dbReference type="Gene3D" id="3.40.50.1820">
    <property type="entry name" value="alpha/beta hydrolase"/>
    <property type="match status" value="1"/>
</dbReference>
<feature type="domain" description="Serine aminopeptidase S33" evidence="2">
    <location>
        <begin position="46"/>
        <end position="236"/>
    </location>
</feature>
<sequence length="281" mass="32236">MPYIIVNDCKIFYTVQGHGTPILFIHPPVLTHINFQYQMEELSKYFQVIAFDIRGHGRSTFSKERLTYPLIVEDMKHILDDLDIEKAFVCGYSTGGSIALEFLLSQTDRAAGGIIISGMSEVSDWLLKNKISLGIALAASKAINTLALSIAWTNSITKPLYWNMVREARKGKAKNIEEYYRYSLSYHCTDRLGEIDHPVLLIYGQKDHMFKRYAEFLHDKLPDNQLNWIPNVKHQIPTKAASQLNDLIKQFVYSHEESDTYQMIPDFLLQEAEASPENLQV</sequence>
<dbReference type="InterPro" id="IPR050266">
    <property type="entry name" value="AB_hydrolase_sf"/>
</dbReference>
<protein>
    <submittedName>
        <fullName evidence="3">Pimeloyl-ACP methyl ester carboxylesterase</fullName>
    </submittedName>
</protein>
<evidence type="ECO:0000256" key="1">
    <source>
        <dbReference type="ARBA" id="ARBA00022801"/>
    </source>
</evidence>
<name>A0ABS4GVM9_9BACL</name>
<keyword evidence="1" id="KW-0378">Hydrolase</keyword>
<dbReference type="Pfam" id="PF12146">
    <property type="entry name" value="Hydrolase_4"/>
    <property type="match status" value="1"/>
</dbReference>
<comment type="caution">
    <text evidence="3">The sequence shown here is derived from an EMBL/GenBank/DDBJ whole genome shotgun (WGS) entry which is preliminary data.</text>
</comment>
<dbReference type="PANTHER" id="PTHR43798">
    <property type="entry name" value="MONOACYLGLYCEROL LIPASE"/>
    <property type="match status" value="1"/>
</dbReference>
<organism evidence="3 4">
    <name type="scientific">Ammoniphilus resinae</name>
    <dbReference type="NCBI Taxonomy" id="861532"/>
    <lineage>
        <taxon>Bacteria</taxon>
        <taxon>Bacillati</taxon>
        <taxon>Bacillota</taxon>
        <taxon>Bacilli</taxon>
        <taxon>Bacillales</taxon>
        <taxon>Paenibacillaceae</taxon>
        <taxon>Aneurinibacillus group</taxon>
        <taxon>Ammoniphilus</taxon>
    </lineage>
</organism>
<dbReference type="InterPro" id="IPR000073">
    <property type="entry name" value="AB_hydrolase_1"/>
</dbReference>
<gene>
    <name evidence="3" type="ORF">J2Z37_004340</name>
</gene>
<dbReference type="Proteomes" id="UP001519343">
    <property type="component" value="Unassembled WGS sequence"/>
</dbReference>
<dbReference type="PANTHER" id="PTHR43798:SF31">
    <property type="entry name" value="AB HYDROLASE SUPERFAMILY PROTEIN YCLE"/>
    <property type="match status" value="1"/>
</dbReference>
<proteinExistence type="predicted"/>
<dbReference type="RefSeq" id="WP_209812322.1">
    <property type="nucleotide sequence ID" value="NZ_JAGGKT010000019.1"/>
</dbReference>
<dbReference type="InterPro" id="IPR029058">
    <property type="entry name" value="AB_hydrolase_fold"/>
</dbReference>
<evidence type="ECO:0000313" key="3">
    <source>
        <dbReference type="EMBL" id="MBP1934320.1"/>
    </source>
</evidence>
<dbReference type="PRINTS" id="PR00111">
    <property type="entry name" value="ABHYDROLASE"/>
</dbReference>
<dbReference type="InterPro" id="IPR022742">
    <property type="entry name" value="Hydrolase_4"/>
</dbReference>
<accession>A0ABS4GVM9</accession>
<dbReference type="EMBL" id="JAGGKT010000019">
    <property type="protein sequence ID" value="MBP1934320.1"/>
    <property type="molecule type" value="Genomic_DNA"/>
</dbReference>
<reference evidence="3 4" key="1">
    <citation type="submission" date="2021-03" db="EMBL/GenBank/DDBJ databases">
        <title>Genomic Encyclopedia of Type Strains, Phase IV (KMG-IV): sequencing the most valuable type-strain genomes for metagenomic binning, comparative biology and taxonomic classification.</title>
        <authorList>
            <person name="Goeker M."/>
        </authorList>
    </citation>
    <scope>NUCLEOTIDE SEQUENCE [LARGE SCALE GENOMIC DNA]</scope>
    <source>
        <strain evidence="3 4">DSM 24738</strain>
    </source>
</reference>
<evidence type="ECO:0000313" key="4">
    <source>
        <dbReference type="Proteomes" id="UP001519343"/>
    </source>
</evidence>